<evidence type="ECO:0000256" key="5">
    <source>
        <dbReference type="ARBA" id="ARBA00022525"/>
    </source>
</evidence>
<comment type="subcellular location">
    <subcellularLocation>
        <location evidence="1">Endoplasmic reticulum</location>
    </subcellularLocation>
    <subcellularLocation>
        <location evidence="2">Golgi apparatus</location>
    </subcellularLocation>
    <subcellularLocation>
        <location evidence="3">Secreted</location>
    </subcellularLocation>
</comment>
<evidence type="ECO:0000256" key="2">
    <source>
        <dbReference type="ARBA" id="ARBA00004555"/>
    </source>
</evidence>
<evidence type="ECO:0000256" key="6">
    <source>
        <dbReference type="ARBA" id="ARBA00022729"/>
    </source>
</evidence>
<evidence type="ECO:0000256" key="1">
    <source>
        <dbReference type="ARBA" id="ARBA00004240"/>
    </source>
</evidence>
<comment type="subunit">
    <text evidence="11">Homodimer; disulfide-linked. Seems to also exist as monomers.</text>
</comment>
<sequence length="284" mass="31775">MFQLTVVGKQPRDRADSLWLKWAGLGPPGALLTHTGGLRLLGDGRPCNLILNENCAPDPAASPQCVRQSERERRCMMDPVPLLLILVSSLPLGSAVYDGPLQPEISNGTFHHFFVPDGDYEENVDPEECQMLFKFSDVYPCGAYEERDSVVRDDFIISKLQAEDAARLLEGIGRTVAHDLDGEDSYGKFLQRELSQISEAFSSVDKSLQELEVKFKQSQETELREEQQLNGYVMKQVSDIRNALRGTTEVSVGLKDKHELLSLIIRSHGSRLSRLKTEYLHVGS</sequence>
<keyword evidence="12" id="KW-0396">Initiation factor</keyword>
<evidence type="ECO:0000256" key="4">
    <source>
        <dbReference type="ARBA" id="ARBA00007437"/>
    </source>
</evidence>
<dbReference type="EMBL" id="OY660868">
    <property type="protein sequence ID" value="CAJ1056505.1"/>
    <property type="molecule type" value="Genomic_DNA"/>
</dbReference>
<dbReference type="PANTHER" id="PTHR31185">
    <property type="entry name" value="FIN BUD INITIATION FACTOR FIBIN"/>
    <property type="match status" value="1"/>
</dbReference>
<dbReference type="Proteomes" id="UP001178508">
    <property type="component" value="Chromosome 5"/>
</dbReference>
<dbReference type="GO" id="GO:0005576">
    <property type="term" value="C:extracellular region"/>
    <property type="evidence" value="ECO:0007669"/>
    <property type="project" value="UniProtKB-SubCell"/>
</dbReference>
<proteinExistence type="inferred from homology"/>
<dbReference type="GO" id="GO:0005794">
    <property type="term" value="C:Golgi apparatus"/>
    <property type="evidence" value="ECO:0007669"/>
    <property type="project" value="UniProtKB-SubCell"/>
</dbReference>
<name>A0AAV1F6F7_XYRNO</name>
<keyword evidence="13" id="KW-1185">Reference proteome</keyword>
<dbReference type="GO" id="GO:0003743">
    <property type="term" value="F:translation initiation factor activity"/>
    <property type="evidence" value="ECO:0007669"/>
    <property type="project" value="UniProtKB-KW"/>
</dbReference>
<reference evidence="12" key="1">
    <citation type="submission" date="2023-08" db="EMBL/GenBank/DDBJ databases">
        <authorList>
            <person name="Alioto T."/>
            <person name="Alioto T."/>
            <person name="Gomez Garrido J."/>
        </authorList>
    </citation>
    <scope>NUCLEOTIDE SEQUENCE</scope>
</reference>
<keyword evidence="12" id="KW-0648">Protein biosynthesis</keyword>
<keyword evidence="8" id="KW-0333">Golgi apparatus</keyword>
<evidence type="ECO:0000256" key="10">
    <source>
        <dbReference type="ARBA" id="ARBA00023180"/>
    </source>
</evidence>
<protein>
    <submittedName>
        <fullName evidence="12">Fin bud initiation factor</fullName>
    </submittedName>
</protein>
<evidence type="ECO:0000256" key="3">
    <source>
        <dbReference type="ARBA" id="ARBA00004613"/>
    </source>
</evidence>
<dbReference type="Pfam" id="PF15819">
    <property type="entry name" value="Fibin"/>
    <property type="match status" value="1"/>
</dbReference>
<dbReference type="AlphaFoldDB" id="A0AAV1F6F7"/>
<comment type="similarity">
    <text evidence="4">Belongs to the FIBIN family.</text>
</comment>
<evidence type="ECO:0000256" key="9">
    <source>
        <dbReference type="ARBA" id="ARBA00023157"/>
    </source>
</evidence>
<organism evidence="12 13">
    <name type="scientific">Xyrichtys novacula</name>
    <name type="common">Pearly razorfish</name>
    <name type="synonym">Hemipteronotus novacula</name>
    <dbReference type="NCBI Taxonomy" id="13765"/>
    <lineage>
        <taxon>Eukaryota</taxon>
        <taxon>Metazoa</taxon>
        <taxon>Chordata</taxon>
        <taxon>Craniata</taxon>
        <taxon>Vertebrata</taxon>
        <taxon>Euteleostomi</taxon>
        <taxon>Actinopterygii</taxon>
        <taxon>Neopterygii</taxon>
        <taxon>Teleostei</taxon>
        <taxon>Neoteleostei</taxon>
        <taxon>Acanthomorphata</taxon>
        <taxon>Eupercaria</taxon>
        <taxon>Labriformes</taxon>
        <taxon>Labridae</taxon>
        <taxon>Xyrichtys</taxon>
    </lineage>
</organism>
<keyword evidence="10" id="KW-0325">Glycoprotein</keyword>
<accession>A0AAV1F6F7</accession>
<dbReference type="PANTHER" id="PTHR31185:SF0">
    <property type="entry name" value="FIN BUD INITIATION FACTOR HOMOLOG"/>
    <property type="match status" value="1"/>
</dbReference>
<evidence type="ECO:0000256" key="11">
    <source>
        <dbReference type="ARBA" id="ARBA00025913"/>
    </source>
</evidence>
<dbReference type="GO" id="GO:0005783">
    <property type="term" value="C:endoplasmic reticulum"/>
    <property type="evidence" value="ECO:0007669"/>
    <property type="project" value="UniProtKB-SubCell"/>
</dbReference>
<keyword evidence="9" id="KW-1015">Disulfide bond</keyword>
<evidence type="ECO:0000256" key="7">
    <source>
        <dbReference type="ARBA" id="ARBA00022824"/>
    </source>
</evidence>
<gene>
    <name evidence="12" type="ORF">XNOV1_A001695</name>
</gene>
<keyword evidence="6" id="KW-0732">Signal</keyword>
<dbReference type="InterPro" id="IPR026772">
    <property type="entry name" value="Fibin"/>
</dbReference>
<evidence type="ECO:0000313" key="13">
    <source>
        <dbReference type="Proteomes" id="UP001178508"/>
    </source>
</evidence>
<keyword evidence="5" id="KW-0964">Secreted</keyword>
<keyword evidence="7" id="KW-0256">Endoplasmic reticulum</keyword>
<evidence type="ECO:0000313" key="12">
    <source>
        <dbReference type="EMBL" id="CAJ1056505.1"/>
    </source>
</evidence>
<evidence type="ECO:0000256" key="8">
    <source>
        <dbReference type="ARBA" id="ARBA00023034"/>
    </source>
</evidence>